<dbReference type="GO" id="GO:0016787">
    <property type="term" value="F:hydrolase activity"/>
    <property type="evidence" value="ECO:0007669"/>
    <property type="project" value="UniProtKB-KW"/>
</dbReference>
<dbReference type="AlphaFoldDB" id="A0A165CC30"/>
<dbReference type="STRING" id="1314785.A0A165CC30"/>
<protein>
    <submittedName>
        <fullName evidence="1">Alpha/beta-hydrolase</fullName>
    </submittedName>
</protein>
<keyword evidence="2" id="KW-1185">Reference proteome</keyword>
<evidence type="ECO:0000313" key="1">
    <source>
        <dbReference type="EMBL" id="KZT02542.1"/>
    </source>
</evidence>
<name>A0A165CC30_9APHY</name>
<accession>A0A165CC30</accession>
<dbReference type="OrthoDB" id="2152248at2759"/>
<dbReference type="PANTHER" id="PTHR47381:SF3">
    <property type="entry name" value="ALPHA_BETA-HYDROLASES SUPERFAMILY PROTEIN"/>
    <property type="match status" value="1"/>
</dbReference>
<organism evidence="1 2">
    <name type="scientific">Laetiporus sulphureus 93-53</name>
    <dbReference type="NCBI Taxonomy" id="1314785"/>
    <lineage>
        <taxon>Eukaryota</taxon>
        <taxon>Fungi</taxon>
        <taxon>Dikarya</taxon>
        <taxon>Basidiomycota</taxon>
        <taxon>Agaricomycotina</taxon>
        <taxon>Agaricomycetes</taxon>
        <taxon>Polyporales</taxon>
        <taxon>Laetiporus</taxon>
    </lineage>
</organism>
<dbReference type="InterPro" id="IPR029058">
    <property type="entry name" value="AB_hydrolase_fold"/>
</dbReference>
<dbReference type="InParanoid" id="A0A165CC30"/>
<dbReference type="EMBL" id="KV427651">
    <property type="protein sequence ID" value="KZT02542.1"/>
    <property type="molecule type" value="Genomic_DNA"/>
</dbReference>
<keyword evidence="1" id="KW-0378">Hydrolase</keyword>
<dbReference type="SUPFAM" id="SSF53474">
    <property type="entry name" value="alpha/beta-Hydrolases"/>
    <property type="match status" value="1"/>
</dbReference>
<dbReference type="Proteomes" id="UP000076871">
    <property type="component" value="Unassembled WGS sequence"/>
</dbReference>
<dbReference type="GeneID" id="63822906"/>
<dbReference type="RefSeq" id="XP_040760282.1">
    <property type="nucleotide sequence ID" value="XM_040905877.1"/>
</dbReference>
<evidence type="ECO:0000313" key="2">
    <source>
        <dbReference type="Proteomes" id="UP000076871"/>
    </source>
</evidence>
<dbReference type="PANTHER" id="PTHR47381">
    <property type="entry name" value="ALPHA/BETA-HYDROLASES SUPERFAMILY PROTEIN"/>
    <property type="match status" value="1"/>
</dbReference>
<dbReference type="Gene3D" id="3.40.50.1820">
    <property type="entry name" value="alpha/beta hydrolase"/>
    <property type="match status" value="1"/>
</dbReference>
<proteinExistence type="predicted"/>
<reference evidence="1 2" key="1">
    <citation type="journal article" date="2016" name="Mol. Biol. Evol.">
        <title>Comparative Genomics of Early-Diverging Mushroom-Forming Fungi Provides Insights into the Origins of Lignocellulose Decay Capabilities.</title>
        <authorList>
            <person name="Nagy L.G."/>
            <person name="Riley R."/>
            <person name="Tritt A."/>
            <person name="Adam C."/>
            <person name="Daum C."/>
            <person name="Floudas D."/>
            <person name="Sun H."/>
            <person name="Yadav J.S."/>
            <person name="Pangilinan J."/>
            <person name="Larsson K.H."/>
            <person name="Matsuura K."/>
            <person name="Barry K."/>
            <person name="Labutti K."/>
            <person name="Kuo R."/>
            <person name="Ohm R.A."/>
            <person name="Bhattacharya S.S."/>
            <person name="Shirouzu T."/>
            <person name="Yoshinaga Y."/>
            <person name="Martin F.M."/>
            <person name="Grigoriev I.V."/>
            <person name="Hibbett D.S."/>
        </authorList>
    </citation>
    <scope>NUCLEOTIDE SEQUENCE [LARGE SCALE GENOMIC DNA]</scope>
    <source>
        <strain evidence="1 2">93-53</strain>
    </source>
</reference>
<sequence>MSTPIKQTIAVGGITVHVYSQPNATNAAVPVAVLFFLHGRTGSAQECEWVAQSTLKWTEEQRKSTGKQAQDLLIVTLDQRNHGARIIDVQANSGWREQAPAKNDRHGLDMYAIYTGTSKDVSFLIDFLPSYLYPSGERAVAQWLVGGISLGGHATWYTLRNEPRVKTGIPIIGCPDYIKLMAERAEKNGVPFVPPYIPKSLLDFIQTHDAAAAPYTSTDSSNPFLGKKVLVLSGADDKLVPWTASQDFVEGLNVGESGVKQVVVAPGVGHECTPDMVKIMSNFIWDQVLVL</sequence>
<gene>
    <name evidence="1" type="ORF">LAESUDRAFT_685087</name>
</gene>